<dbReference type="PANTHER" id="PTHR45947">
    <property type="entry name" value="SULFOQUINOVOSYL TRANSFERASE SQD2"/>
    <property type="match status" value="1"/>
</dbReference>
<dbReference type="InterPro" id="IPR050194">
    <property type="entry name" value="Glycosyltransferase_grp1"/>
</dbReference>
<gene>
    <name evidence="2" type="ORF">LPC04_06165</name>
</gene>
<dbReference type="Pfam" id="PF13439">
    <property type="entry name" value="Glyco_transf_4"/>
    <property type="match status" value="1"/>
</dbReference>
<name>A0A9X1YJ13_9BURK</name>
<sequence>MDIQSGLPRPLRIACVTETYPPEVNGVAMTVARLVQSLRARHHAVQVVRPRQKSEVGASSADGQGDVLVHGVPIPRYAGLRMGLPCMGRLVKLWKKHRPDVVHIATEGPLGRSALLAARRLGLPVCSEFRTNFHAYSQHYGFGFLRGPIIGYLRRFHNATQCTMVPTQALHDDLAKEGFHNLLTVARGVDVRRFDTAHRSEALRAQWGAAPDDLVVTCVGRLAPEKNLATLVSAFEAIRRQQPRARLVLVGDGPMRKELQARCPDAIFAGQRIGDDLAAHYASADLFLFPSVTETFGNVTTEAMASGLAVVAFDYAAAQRVIEDGVSGALVSFNDNAAFVARAARVAADLAHCRVLGTRARTSVMALDWDSIAAQVEGVMASVMRAVEPVQDYAFAPARHSSV</sequence>
<dbReference type="RefSeq" id="WP_275681305.1">
    <property type="nucleotide sequence ID" value="NZ_JAJLJH010000001.1"/>
</dbReference>
<dbReference type="GO" id="GO:0016757">
    <property type="term" value="F:glycosyltransferase activity"/>
    <property type="evidence" value="ECO:0007669"/>
    <property type="project" value="TreeGrafter"/>
</dbReference>
<dbReference type="Gene3D" id="3.40.50.2000">
    <property type="entry name" value="Glycogen Phosphorylase B"/>
    <property type="match status" value="2"/>
</dbReference>
<evidence type="ECO:0000259" key="1">
    <source>
        <dbReference type="Pfam" id="PF13439"/>
    </source>
</evidence>
<dbReference type="PANTHER" id="PTHR45947:SF3">
    <property type="entry name" value="SULFOQUINOVOSYL TRANSFERASE SQD2"/>
    <property type="match status" value="1"/>
</dbReference>
<organism evidence="2 3">
    <name type="scientific">Scleromatobacter humisilvae</name>
    <dbReference type="NCBI Taxonomy" id="2897159"/>
    <lineage>
        <taxon>Bacteria</taxon>
        <taxon>Pseudomonadati</taxon>
        <taxon>Pseudomonadota</taxon>
        <taxon>Betaproteobacteria</taxon>
        <taxon>Burkholderiales</taxon>
        <taxon>Sphaerotilaceae</taxon>
        <taxon>Scleromatobacter</taxon>
    </lineage>
</organism>
<evidence type="ECO:0000313" key="2">
    <source>
        <dbReference type="EMBL" id="MCK9685297.1"/>
    </source>
</evidence>
<reference evidence="2" key="1">
    <citation type="submission" date="2021-11" db="EMBL/GenBank/DDBJ databases">
        <title>BS-T2-15 a new species belonging to the Comamonadaceae family isolated from the soil of a French oak forest.</title>
        <authorList>
            <person name="Mieszkin S."/>
            <person name="Alain K."/>
        </authorList>
    </citation>
    <scope>NUCLEOTIDE SEQUENCE</scope>
    <source>
        <strain evidence="2">BS-T2-15</strain>
    </source>
</reference>
<dbReference type="InterPro" id="IPR028098">
    <property type="entry name" value="Glyco_trans_4-like_N"/>
</dbReference>
<dbReference type="EMBL" id="JAJLJH010000001">
    <property type="protein sequence ID" value="MCK9685297.1"/>
    <property type="molecule type" value="Genomic_DNA"/>
</dbReference>
<dbReference type="Proteomes" id="UP001139353">
    <property type="component" value="Unassembled WGS sequence"/>
</dbReference>
<feature type="domain" description="Glycosyltransferase subfamily 4-like N-terminal" evidence="1">
    <location>
        <begin position="24"/>
        <end position="193"/>
    </location>
</feature>
<protein>
    <submittedName>
        <fullName evidence="2">Glycosyltransferase family 1 protein</fullName>
    </submittedName>
</protein>
<keyword evidence="3" id="KW-1185">Reference proteome</keyword>
<comment type="caution">
    <text evidence="2">The sequence shown here is derived from an EMBL/GenBank/DDBJ whole genome shotgun (WGS) entry which is preliminary data.</text>
</comment>
<proteinExistence type="predicted"/>
<dbReference type="SUPFAM" id="SSF53756">
    <property type="entry name" value="UDP-Glycosyltransferase/glycogen phosphorylase"/>
    <property type="match status" value="1"/>
</dbReference>
<dbReference type="Pfam" id="PF13692">
    <property type="entry name" value="Glyco_trans_1_4"/>
    <property type="match status" value="1"/>
</dbReference>
<evidence type="ECO:0000313" key="3">
    <source>
        <dbReference type="Proteomes" id="UP001139353"/>
    </source>
</evidence>
<dbReference type="CDD" id="cd03814">
    <property type="entry name" value="GT4-like"/>
    <property type="match status" value="1"/>
</dbReference>
<dbReference type="AlphaFoldDB" id="A0A9X1YJ13"/>
<accession>A0A9X1YJ13</accession>